<dbReference type="GO" id="GO:0003700">
    <property type="term" value="F:DNA-binding transcription factor activity"/>
    <property type="evidence" value="ECO:0007669"/>
    <property type="project" value="InterPro"/>
</dbReference>
<dbReference type="Gene3D" id="1.10.10.10">
    <property type="entry name" value="Winged helix-like DNA-binding domain superfamily/Winged helix DNA-binding domain"/>
    <property type="match status" value="1"/>
</dbReference>
<accession>A0A8I1KH04</accession>
<dbReference type="AlphaFoldDB" id="A0A8I1KH04"/>
<feature type="compositionally biased region" description="Acidic residues" evidence="1">
    <location>
        <begin position="197"/>
        <end position="213"/>
    </location>
</feature>
<feature type="region of interest" description="Disordered" evidence="1">
    <location>
        <begin position="192"/>
        <end position="213"/>
    </location>
</feature>
<reference evidence="3 4" key="1">
    <citation type="submission" date="2020-12" db="EMBL/GenBank/DDBJ databases">
        <title>Revised draft genomes of Rhodomicrobium vannielii ATCC 17100 and Rhodomicrobium udaipurense JA643.</title>
        <authorList>
            <person name="Conners E.M."/>
            <person name="Davenport E.J."/>
            <person name="Bose A."/>
        </authorList>
    </citation>
    <scope>NUCLEOTIDE SEQUENCE [LARGE SCALE GENOMIC DNA]</scope>
    <source>
        <strain evidence="3 4">JA643</strain>
    </source>
</reference>
<protein>
    <submittedName>
        <fullName evidence="3">MarR family transcriptional regulator</fullName>
    </submittedName>
</protein>
<proteinExistence type="predicted"/>
<dbReference type="InterPro" id="IPR036390">
    <property type="entry name" value="WH_DNA-bd_sf"/>
</dbReference>
<comment type="caution">
    <text evidence="3">The sequence shown here is derived from an EMBL/GenBank/DDBJ whole genome shotgun (WGS) entry which is preliminary data.</text>
</comment>
<evidence type="ECO:0000256" key="1">
    <source>
        <dbReference type="SAM" id="MobiDB-lite"/>
    </source>
</evidence>
<name>A0A8I1KH04_9HYPH</name>
<dbReference type="RefSeq" id="WP_037239837.1">
    <property type="nucleotide sequence ID" value="NZ_JAEMUK010000012.1"/>
</dbReference>
<evidence type="ECO:0000313" key="3">
    <source>
        <dbReference type="EMBL" id="MBJ7543250.1"/>
    </source>
</evidence>
<dbReference type="InterPro" id="IPR000835">
    <property type="entry name" value="HTH_MarR-typ"/>
</dbReference>
<dbReference type="Pfam" id="PF12802">
    <property type="entry name" value="MarR_2"/>
    <property type="match status" value="1"/>
</dbReference>
<sequence>MTLTADTQEPVGAGLWVSVSDLAARKGVTKQTISERVAKLVRDGLIETRPGPGRAKLVNLAAYDQAVGETGDAAKALGAVTKATIRAQEQGETAPSSGGDHVLAREQARRAAYEADLAKLRLDEKLGRLLPIEDVEASMVRCAEALTRAFDQLPARADDLAAAVAKDGVNGARAFLKVVARDTRAVLAKEMRLLDKDEPDEPQEATEAEQDGE</sequence>
<dbReference type="CDD" id="cd00090">
    <property type="entry name" value="HTH_ARSR"/>
    <property type="match status" value="1"/>
</dbReference>
<dbReference type="EMBL" id="JAEMUK010000012">
    <property type="protein sequence ID" value="MBJ7543250.1"/>
    <property type="molecule type" value="Genomic_DNA"/>
</dbReference>
<dbReference type="Proteomes" id="UP000623250">
    <property type="component" value="Unassembled WGS sequence"/>
</dbReference>
<organism evidence="3 4">
    <name type="scientific">Rhodomicrobium udaipurense</name>
    <dbReference type="NCBI Taxonomy" id="1202716"/>
    <lineage>
        <taxon>Bacteria</taxon>
        <taxon>Pseudomonadati</taxon>
        <taxon>Pseudomonadota</taxon>
        <taxon>Alphaproteobacteria</taxon>
        <taxon>Hyphomicrobiales</taxon>
        <taxon>Hyphomicrobiaceae</taxon>
        <taxon>Rhodomicrobium</taxon>
    </lineage>
</organism>
<evidence type="ECO:0000259" key="2">
    <source>
        <dbReference type="Pfam" id="PF12802"/>
    </source>
</evidence>
<feature type="domain" description="HTH marR-type" evidence="2">
    <location>
        <begin position="14"/>
        <end position="53"/>
    </location>
</feature>
<evidence type="ECO:0000313" key="4">
    <source>
        <dbReference type="Proteomes" id="UP000623250"/>
    </source>
</evidence>
<gene>
    <name evidence="3" type="ORF">JDN41_06745</name>
</gene>
<dbReference type="InterPro" id="IPR036388">
    <property type="entry name" value="WH-like_DNA-bd_sf"/>
</dbReference>
<dbReference type="SUPFAM" id="SSF46785">
    <property type="entry name" value="Winged helix' DNA-binding domain"/>
    <property type="match status" value="1"/>
</dbReference>
<dbReference type="InterPro" id="IPR011991">
    <property type="entry name" value="ArsR-like_HTH"/>
</dbReference>
<keyword evidence="4" id="KW-1185">Reference proteome</keyword>